<accession>A0ACB9QRG3</accession>
<dbReference type="Proteomes" id="UP001057402">
    <property type="component" value="Chromosome 5"/>
</dbReference>
<keyword evidence="2" id="KW-1185">Reference proteome</keyword>
<evidence type="ECO:0000313" key="1">
    <source>
        <dbReference type="EMBL" id="KAI4368014.1"/>
    </source>
</evidence>
<protein>
    <submittedName>
        <fullName evidence="1">Uncharacterized protein</fullName>
    </submittedName>
</protein>
<proteinExistence type="predicted"/>
<dbReference type="EMBL" id="CM042884">
    <property type="protein sequence ID" value="KAI4368014.1"/>
    <property type="molecule type" value="Genomic_DNA"/>
</dbReference>
<organism evidence="1 2">
    <name type="scientific">Melastoma candidum</name>
    <dbReference type="NCBI Taxonomy" id="119954"/>
    <lineage>
        <taxon>Eukaryota</taxon>
        <taxon>Viridiplantae</taxon>
        <taxon>Streptophyta</taxon>
        <taxon>Embryophyta</taxon>
        <taxon>Tracheophyta</taxon>
        <taxon>Spermatophyta</taxon>
        <taxon>Magnoliopsida</taxon>
        <taxon>eudicotyledons</taxon>
        <taxon>Gunneridae</taxon>
        <taxon>Pentapetalae</taxon>
        <taxon>rosids</taxon>
        <taxon>malvids</taxon>
        <taxon>Myrtales</taxon>
        <taxon>Melastomataceae</taxon>
        <taxon>Melastomatoideae</taxon>
        <taxon>Melastomateae</taxon>
        <taxon>Melastoma</taxon>
    </lineage>
</organism>
<reference evidence="2" key="1">
    <citation type="journal article" date="2023" name="Front. Plant Sci.">
        <title>Chromosomal-level genome assembly of Melastoma candidum provides insights into trichome evolution.</title>
        <authorList>
            <person name="Zhong Y."/>
            <person name="Wu W."/>
            <person name="Sun C."/>
            <person name="Zou P."/>
            <person name="Liu Y."/>
            <person name="Dai S."/>
            <person name="Zhou R."/>
        </authorList>
    </citation>
    <scope>NUCLEOTIDE SEQUENCE [LARGE SCALE GENOMIC DNA]</scope>
</reference>
<comment type="caution">
    <text evidence="1">The sequence shown here is derived from an EMBL/GenBank/DDBJ whole genome shotgun (WGS) entry which is preliminary data.</text>
</comment>
<sequence>MEKPHSSAVRFLCSSLAFFFRPIFASKFSSNLFFRLRLLLLSFCPSNVWIRPARLHGAEDDDDEGSSQCLSEEPVLIMDGSCPMLVPVHVVTSMIKSRIPVLEFGDYVERRRRRLAQGEGGWEAGEDPSGCCAVCLGTIEWGDVIREPSNCDHVFHRDCLDRWIGEHRVTCPLCRCIMLPARRNITFC</sequence>
<gene>
    <name evidence="1" type="ORF">MLD38_016627</name>
</gene>
<evidence type="ECO:0000313" key="2">
    <source>
        <dbReference type="Proteomes" id="UP001057402"/>
    </source>
</evidence>
<name>A0ACB9QRG3_9MYRT</name>